<protein>
    <submittedName>
        <fullName evidence="2">Uncharacterized protein</fullName>
    </submittedName>
</protein>
<keyword evidence="1" id="KW-1133">Transmembrane helix</keyword>
<organism evidence="2 3">
    <name type="scientific">Nephila pilipes</name>
    <name type="common">Giant wood spider</name>
    <name type="synonym">Nephila maculata</name>
    <dbReference type="NCBI Taxonomy" id="299642"/>
    <lineage>
        <taxon>Eukaryota</taxon>
        <taxon>Metazoa</taxon>
        <taxon>Ecdysozoa</taxon>
        <taxon>Arthropoda</taxon>
        <taxon>Chelicerata</taxon>
        <taxon>Arachnida</taxon>
        <taxon>Araneae</taxon>
        <taxon>Araneomorphae</taxon>
        <taxon>Entelegynae</taxon>
        <taxon>Araneoidea</taxon>
        <taxon>Nephilidae</taxon>
        <taxon>Nephila</taxon>
    </lineage>
</organism>
<dbReference type="AlphaFoldDB" id="A0A8X6NQ55"/>
<keyword evidence="1" id="KW-0812">Transmembrane</keyword>
<feature type="transmembrane region" description="Helical" evidence="1">
    <location>
        <begin position="79"/>
        <end position="98"/>
    </location>
</feature>
<evidence type="ECO:0000313" key="3">
    <source>
        <dbReference type="Proteomes" id="UP000887013"/>
    </source>
</evidence>
<evidence type="ECO:0000313" key="2">
    <source>
        <dbReference type="EMBL" id="GFT25220.1"/>
    </source>
</evidence>
<gene>
    <name evidence="2" type="ORF">NPIL_490181</name>
</gene>
<evidence type="ECO:0000256" key="1">
    <source>
        <dbReference type="SAM" id="Phobius"/>
    </source>
</evidence>
<keyword evidence="3" id="KW-1185">Reference proteome</keyword>
<accession>A0A8X6NQ55</accession>
<dbReference type="OrthoDB" id="10461450at2759"/>
<dbReference type="Proteomes" id="UP000887013">
    <property type="component" value="Unassembled WGS sequence"/>
</dbReference>
<reference evidence="2" key="1">
    <citation type="submission" date="2020-08" db="EMBL/GenBank/DDBJ databases">
        <title>Multicomponent nature underlies the extraordinary mechanical properties of spider dragline silk.</title>
        <authorList>
            <person name="Kono N."/>
            <person name="Nakamura H."/>
            <person name="Mori M."/>
            <person name="Yoshida Y."/>
            <person name="Ohtoshi R."/>
            <person name="Malay A.D."/>
            <person name="Moran D.A.P."/>
            <person name="Tomita M."/>
            <person name="Numata K."/>
            <person name="Arakawa K."/>
        </authorList>
    </citation>
    <scope>NUCLEOTIDE SEQUENCE</scope>
</reference>
<keyword evidence="1" id="KW-0472">Membrane</keyword>
<proteinExistence type="predicted"/>
<dbReference type="EMBL" id="BMAW01011719">
    <property type="protein sequence ID" value="GFT25220.1"/>
    <property type="molecule type" value="Genomic_DNA"/>
</dbReference>
<name>A0A8X6NQ55_NEPPI</name>
<sequence length="135" mass="15807">LADEETKKQLATFGKICPEKDLKSQDFMCNSCANPIARIVHNWDFKKYPVSKRAKFSSRTGKRFIWILSQYLVFVQDKAFRIHMSVVMVILTLILYASSLCQPWSLRNWNTLRLIVCIAVLYRCRAFRDHIAESD</sequence>
<comment type="caution">
    <text evidence="2">The sequence shown here is derived from an EMBL/GenBank/DDBJ whole genome shotgun (WGS) entry which is preliminary data.</text>
</comment>
<feature type="non-terminal residue" evidence="2">
    <location>
        <position position="1"/>
    </location>
</feature>